<dbReference type="AlphaFoldDB" id="A0ABD2PKX3"/>
<evidence type="ECO:0000256" key="1">
    <source>
        <dbReference type="SAM" id="MobiDB-lite"/>
    </source>
</evidence>
<keyword evidence="3" id="KW-1185">Reference proteome</keyword>
<dbReference type="Proteomes" id="UP001626550">
    <property type="component" value="Unassembled WGS sequence"/>
</dbReference>
<proteinExistence type="predicted"/>
<feature type="compositionally biased region" description="Polar residues" evidence="1">
    <location>
        <begin position="11"/>
        <end position="20"/>
    </location>
</feature>
<comment type="caution">
    <text evidence="2">The sequence shown here is derived from an EMBL/GenBank/DDBJ whole genome shotgun (WGS) entry which is preliminary data.</text>
</comment>
<name>A0ABD2PKX3_9PLAT</name>
<reference evidence="2 3" key="1">
    <citation type="submission" date="2024-11" db="EMBL/GenBank/DDBJ databases">
        <title>Adaptive evolution of stress response genes in parasites aligns with host niche diversity.</title>
        <authorList>
            <person name="Hahn C."/>
            <person name="Resl P."/>
        </authorList>
    </citation>
    <scope>NUCLEOTIDE SEQUENCE [LARGE SCALE GENOMIC DNA]</scope>
    <source>
        <strain evidence="2">EGGRZ-B1_66</strain>
        <tissue evidence="2">Body</tissue>
    </source>
</reference>
<organism evidence="2 3">
    <name type="scientific">Cichlidogyrus casuarinus</name>
    <dbReference type="NCBI Taxonomy" id="1844966"/>
    <lineage>
        <taxon>Eukaryota</taxon>
        <taxon>Metazoa</taxon>
        <taxon>Spiralia</taxon>
        <taxon>Lophotrochozoa</taxon>
        <taxon>Platyhelminthes</taxon>
        <taxon>Monogenea</taxon>
        <taxon>Monopisthocotylea</taxon>
        <taxon>Dactylogyridea</taxon>
        <taxon>Ancyrocephalidae</taxon>
        <taxon>Cichlidogyrus</taxon>
    </lineage>
</organism>
<gene>
    <name evidence="2" type="ORF">Ciccas_013991</name>
</gene>
<feature type="region of interest" description="Disordered" evidence="1">
    <location>
        <begin position="1"/>
        <end position="57"/>
    </location>
</feature>
<accession>A0ABD2PKX3</accession>
<feature type="compositionally biased region" description="Basic residues" evidence="1">
    <location>
        <begin position="23"/>
        <end position="34"/>
    </location>
</feature>
<evidence type="ECO:0000313" key="2">
    <source>
        <dbReference type="EMBL" id="KAL3307492.1"/>
    </source>
</evidence>
<protein>
    <submittedName>
        <fullName evidence="2">Uncharacterized protein</fullName>
    </submittedName>
</protein>
<evidence type="ECO:0000313" key="3">
    <source>
        <dbReference type="Proteomes" id="UP001626550"/>
    </source>
</evidence>
<dbReference type="EMBL" id="JBJKFK010007223">
    <property type="protein sequence ID" value="KAL3307492.1"/>
    <property type="molecule type" value="Genomic_DNA"/>
</dbReference>
<sequence length="91" mass="10287">MRLGKRPIQAPRSTHCSQFSLPKKPRRRRRGKKSNRADKPPIHMRLGQRPDNAEPLPRLSTGPLLLDLVPPLACAPAAFINPICIFNIYLN</sequence>